<organism evidence="1 2">
    <name type="scientific">Araneus ventricosus</name>
    <name type="common">Orbweaver spider</name>
    <name type="synonym">Epeira ventricosa</name>
    <dbReference type="NCBI Taxonomy" id="182803"/>
    <lineage>
        <taxon>Eukaryota</taxon>
        <taxon>Metazoa</taxon>
        <taxon>Ecdysozoa</taxon>
        <taxon>Arthropoda</taxon>
        <taxon>Chelicerata</taxon>
        <taxon>Arachnida</taxon>
        <taxon>Araneae</taxon>
        <taxon>Araneomorphae</taxon>
        <taxon>Entelegynae</taxon>
        <taxon>Araneoidea</taxon>
        <taxon>Araneidae</taxon>
        <taxon>Araneus</taxon>
    </lineage>
</organism>
<comment type="caution">
    <text evidence="1">The sequence shown here is derived from an EMBL/GenBank/DDBJ whole genome shotgun (WGS) entry which is preliminary data.</text>
</comment>
<evidence type="ECO:0000313" key="2">
    <source>
        <dbReference type="Proteomes" id="UP000499080"/>
    </source>
</evidence>
<protein>
    <submittedName>
        <fullName evidence="1">Uncharacterized protein</fullName>
    </submittedName>
</protein>
<keyword evidence="2" id="KW-1185">Reference proteome</keyword>
<sequence>MAYKKSDENADCLIVSTAQPLASTRPSVVVIDVDARNRFLGAFYGSPTSTSDTPSLNNVLYKCCRESSFNKTSNMASLPPTEASVQPTFPKTLKSDLTLARQ</sequence>
<dbReference type="AlphaFoldDB" id="A0A4Y2LE43"/>
<dbReference type="Proteomes" id="UP000499080">
    <property type="component" value="Unassembled WGS sequence"/>
</dbReference>
<dbReference type="EMBL" id="BGPR01005716">
    <property type="protein sequence ID" value="GBN12769.1"/>
    <property type="molecule type" value="Genomic_DNA"/>
</dbReference>
<dbReference type="OrthoDB" id="6781249at2759"/>
<name>A0A4Y2LE43_ARAVE</name>
<evidence type="ECO:0000313" key="1">
    <source>
        <dbReference type="EMBL" id="GBN12769.1"/>
    </source>
</evidence>
<proteinExistence type="predicted"/>
<accession>A0A4Y2LE43</accession>
<gene>
    <name evidence="1" type="ORF">AVEN_237646_1</name>
</gene>
<reference evidence="1 2" key="1">
    <citation type="journal article" date="2019" name="Sci. Rep.">
        <title>Orb-weaving spider Araneus ventricosus genome elucidates the spidroin gene catalogue.</title>
        <authorList>
            <person name="Kono N."/>
            <person name="Nakamura H."/>
            <person name="Ohtoshi R."/>
            <person name="Moran D.A.P."/>
            <person name="Shinohara A."/>
            <person name="Yoshida Y."/>
            <person name="Fujiwara M."/>
            <person name="Mori M."/>
            <person name="Tomita M."/>
            <person name="Arakawa K."/>
        </authorList>
    </citation>
    <scope>NUCLEOTIDE SEQUENCE [LARGE SCALE GENOMIC DNA]</scope>
</reference>